<dbReference type="AlphaFoldDB" id="A0A016SL76"/>
<protein>
    <submittedName>
        <fullName evidence="2">Uncharacterized protein</fullName>
    </submittedName>
</protein>
<feature type="compositionally biased region" description="Polar residues" evidence="1">
    <location>
        <begin position="49"/>
        <end position="61"/>
    </location>
</feature>
<organism evidence="2 3">
    <name type="scientific">Ancylostoma ceylanicum</name>
    <dbReference type="NCBI Taxonomy" id="53326"/>
    <lineage>
        <taxon>Eukaryota</taxon>
        <taxon>Metazoa</taxon>
        <taxon>Ecdysozoa</taxon>
        <taxon>Nematoda</taxon>
        <taxon>Chromadorea</taxon>
        <taxon>Rhabditida</taxon>
        <taxon>Rhabditina</taxon>
        <taxon>Rhabditomorpha</taxon>
        <taxon>Strongyloidea</taxon>
        <taxon>Ancylostomatidae</taxon>
        <taxon>Ancylostomatinae</taxon>
        <taxon>Ancylostoma</taxon>
    </lineage>
</organism>
<evidence type="ECO:0000313" key="3">
    <source>
        <dbReference type="Proteomes" id="UP000024635"/>
    </source>
</evidence>
<feature type="region of interest" description="Disordered" evidence="1">
    <location>
        <begin position="48"/>
        <end position="72"/>
    </location>
</feature>
<dbReference type="Proteomes" id="UP000024635">
    <property type="component" value="Unassembled WGS sequence"/>
</dbReference>
<keyword evidence="3" id="KW-1185">Reference proteome</keyword>
<accession>A0A016SL76</accession>
<gene>
    <name evidence="2" type="primary">Acey_s0210.g2137</name>
    <name evidence="2" type="ORF">Y032_0210g2137</name>
</gene>
<reference evidence="3" key="1">
    <citation type="journal article" date="2015" name="Nat. Genet.">
        <title>The genome and transcriptome of the zoonotic hookworm Ancylostoma ceylanicum identify infection-specific gene families.</title>
        <authorList>
            <person name="Schwarz E.M."/>
            <person name="Hu Y."/>
            <person name="Antoshechkin I."/>
            <person name="Miller M.M."/>
            <person name="Sternberg P.W."/>
            <person name="Aroian R.V."/>
        </authorList>
    </citation>
    <scope>NUCLEOTIDE SEQUENCE</scope>
    <source>
        <strain evidence="3">HY135</strain>
    </source>
</reference>
<name>A0A016SL76_9BILA</name>
<evidence type="ECO:0000313" key="2">
    <source>
        <dbReference type="EMBL" id="EYB91111.1"/>
    </source>
</evidence>
<sequence length="72" mass="7687">MSTYIKLQTAIDKRRDRGAAFLGTETGALHASSGCLLLPARSRQPESACRSSVSLSKNAATLSRPLSRPRNG</sequence>
<dbReference type="EMBL" id="JARK01001546">
    <property type="protein sequence ID" value="EYB91111.1"/>
    <property type="molecule type" value="Genomic_DNA"/>
</dbReference>
<comment type="caution">
    <text evidence="2">The sequence shown here is derived from an EMBL/GenBank/DDBJ whole genome shotgun (WGS) entry which is preliminary data.</text>
</comment>
<evidence type="ECO:0000256" key="1">
    <source>
        <dbReference type="SAM" id="MobiDB-lite"/>
    </source>
</evidence>
<proteinExistence type="predicted"/>